<dbReference type="Gene3D" id="2.30.42.10">
    <property type="match status" value="1"/>
</dbReference>
<dbReference type="InterPro" id="IPR001478">
    <property type="entry name" value="PDZ"/>
</dbReference>
<dbReference type="InterPro" id="IPR036339">
    <property type="entry name" value="PUB-like_dom_sf"/>
</dbReference>
<dbReference type="Pfam" id="PF00595">
    <property type="entry name" value="PDZ"/>
    <property type="match status" value="1"/>
</dbReference>
<dbReference type="SUPFAM" id="SSF50156">
    <property type="entry name" value="PDZ domain-like"/>
    <property type="match status" value="1"/>
</dbReference>
<organism evidence="3 4">
    <name type="scientific">Pseudo-nitzschia multistriata</name>
    <dbReference type="NCBI Taxonomy" id="183589"/>
    <lineage>
        <taxon>Eukaryota</taxon>
        <taxon>Sar</taxon>
        <taxon>Stramenopiles</taxon>
        <taxon>Ochrophyta</taxon>
        <taxon>Bacillariophyta</taxon>
        <taxon>Bacillariophyceae</taxon>
        <taxon>Bacillariophycidae</taxon>
        <taxon>Bacillariales</taxon>
        <taxon>Bacillariaceae</taxon>
        <taxon>Pseudo-nitzschia</taxon>
    </lineage>
</organism>
<dbReference type="InterPro" id="IPR036034">
    <property type="entry name" value="PDZ_sf"/>
</dbReference>
<feature type="domain" description="PDZ" evidence="2">
    <location>
        <begin position="62"/>
        <end position="109"/>
    </location>
</feature>
<feature type="region of interest" description="Disordered" evidence="1">
    <location>
        <begin position="1"/>
        <end position="34"/>
    </location>
</feature>
<dbReference type="Proteomes" id="UP000291116">
    <property type="component" value="Unassembled WGS sequence"/>
</dbReference>
<evidence type="ECO:0000313" key="4">
    <source>
        <dbReference type="Proteomes" id="UP000291116"/>
    </source>
</evidence>
<dbReference type="PANTHER" id="PTHR47694">
    <property type="entry name" value="PLANT UBX DOMAIN-CONTAINING PROTEIN 2"/>
    <property type="match status" value="1"/>
</dbReference>
<dbReference type="EMBL" id="CAACVS010000044">
    <property type="protein sequence ID" value="VEU34957.1"/>
    <property type="molecule type" value="Genomic_DNA"/>
</dbReference>
<evidence type="ECO:0000313" key="3">
    <source>
        <dbReference type="EMBL" id="VEU34957.1"/>
    </source>
</evidence>
<dbReference type="Gene3D" id="1.20.58.2190">
    <property type="match status" value="1"/>
</dbReference>
<dbReference type="CDD" id="cd09212">
    <property type="entry name" value="PUB"/>
    <property type="match status" value="1"/>
</dbReference>
<dbReference type="PANTHER" id="PTHR47694:SF1">
    <property type="entry name" value="PLANT UBX DOMAIN-CONTAINING PROTEIN 2"/>
    <property type="match status" value="1"/>
</dbReference>
<evidence type="ECO:0000256" key="1">
    <source>
        <dbReference type="SAM" id="MobiDB-lite"/>
    </source>
</evidence>
<dbReference type="Pfam" id="PF09409">
    <property type="entry name" value="PUB"/>
    <property type="match status" value="1"/>
</dbReference>
<dbReference type="InterPro" id="IPR018997">
    <property type="entry name" value="PUB_domain"/>
</dbReference>
<keyword evidence="4" id="KW-1185">Reference proteome</keyword>
<protein>
    <recommendedName>
        <fullName evidence="2">PDZ domain-containing protein</fullName>
    </recommendedName>
</protein>
<dbReference type="SUPFAM" id="SSF143503">
    <property type="entry name" value="PUG domain-like"/>
    <property type="match status" value="1"/>
</dbReference>
<feature type="region of interest" description="Disordered" evidence="1">
    <location>
        <begin position="253"/>
        <end position="273"/>
    </location>
</feature>
<name>A0A448YYM6_9STRA</name>
<evidence type="ECO:0000259" key="2">
    <source>
        <dbReference type="PROSITE" id="PS50106"/>
    </source>
</evidence>
<gene>
    <name evidence="3" type="ORF">PSNMU_V1.4_AUG-EV-PASAV3_0016790</name>
</gene>
<dbReference type="AlphaFoldDB" id="A0A448YYM6"/>
<feature type="compositionally biased region" description="Polar residues" evidence="1">
    <location>
        <begin position="264"/>
        <end position="273"/>
    </location>
</feature>
<dbReference type="PROSITE" id="PS50106">
    <property type="entry name" value="PDZ"/>
    <property type="match status" value="1"/>
</dbReference>
<reference evidence="3 4" key="1">
    <citation type="submission" date="2019-01" db="EMBL/GenBank/DDBJ databases">
        <authorList>
            <person name="Ferrante I. M."/>
        </authorList>
    </citation>
    <scope>NUCLEOTIDE SEQUENCE [LARGE SCALE GENOMIC DNA]</scope>
    <source>
        <strain evidence="3 4">B856</strain>
    </source>
</reference>
<feature type="compositionally biased region" description="Low complexity" evidence="1">
    <location>
        <begin position="18"/>
        <end position="30"/>
    </location>
</feature>
<accession>A0A448YYM6</accession>
<sequence length="416" mass="44800">MGFLDNIFKNDEKKKKAGSGSSNNNNSNNNPIANIRKNIEKIGQPRFNGAGQSLGGSKPGVVIDISLHEPGPLGIRVEKKSNNDGSAIVSQVVPGSQAERSGLQRGDVLCFSGSGGQNEIPYKMFLDIAQSEQRPIHLDARRFDESKGTRKDQGGSADAEARRRAMIAAVDAREKKYKSQTKTIKHVTKSTLLKQQQQQDVNNFTEEQLQPQTEASRQAMEAAKQGEAILAAELGYNPYEVIKKTAGQARTATTATQHGAIQAPASSGSSNTATLPAVAPPANPTSEAIDSDDERTAGYSVEFEEALAEVVAFGDKEAARNGLKIARTLVKNATTKGQQADETKAEKFRKVRLANAKIKAAIVDVPGNLQLLMAVGFQLTEDSETNESVLVFPPFCSGPVWLPQALRSMEKREKAL</sequence>
<dbReference type="OrthoDB" id="336240at2759"/>
<proteinExistence type="predicted"/>
<dbReference type="CDD" id="cd00136">
    <property type="entry name" value="PDZ_canonical"/>
    <property type="match status" value="1"/>
</dbReference>